<gene>
    <name evidence="7" type="ORF">VTK73DRAFT_2081</name>
</gene>
<dbReference type="PANTHER" id="PTHR34997:SF2">
    <property type="entry name" value="LYSM DOMAIN-CONTAINING PROTEIN-RELATED"/>
    <property type="match status" value="1"/>
</dbReference>
<evidence type="ECO:0000259" key="6">
    <source>
        <dbReference type="PROSITE" id="PS51782"/>
    </source>
</evidence>
<organism evidence="7 8">
    <name type="scientific">Phialemonium thermophilum</name>
    <dbReference type="NCBI Taxonomy" id="223376"/>
    <lineage>
        <taxon>Eukaryota</taxon>
        <taxon>Fungi</taxon>
        <taxon>Dikarya</taxon>
        <taxon>Ascomycota</taxon>
        <taxon>Pezizomycotina</taxon>
        <taxon>Sordariomycetes</taxon>
        <taxon>Sordariomycetidae</taxon>
        <taxon>Cephalothecales</taxon>
        <taxon>Cephalothecaceae</taxon>
        <taxon>Phialemonium</taxon>
    </lineage>
</organism>
<evidence type="ECO:0000256" key="1">
    <source>
        <dbReference type="ARBA" id="ARBA00022669"/>
    </source>
</evidence>
<dbReference type="PROSITE" id="PS51782">
    <property type="entry name" value="LYSM"/>
    <property type="match status" value="1"/>
</dbReference>
<dbReference type="InterPro" id="IPR018392">
    <property type="entry name" value="LysM"/>
</dbReference>
<evidence type="ECO:0000256" key="2">
    <source>
        <dbReference type="ARBA" id="ARBA00022729"/>
    </source>
</evidence>
<keyword evidence="2" id="KW-0732">Signal</keyword>
<evidence type="ECO:0000313" key="7">
    <source>
        <dbReference type="EMBL" id="KAL1871327.1"/>
    </source>
</evidence>
<dbReference type="PANTHER" id="PTHR34997">
    <property type="entry name" value="AM15"/>
    <property type="match status" value="1"/>
</dbReference>
<evidence type="ECO:0000256" key="5">
    <source>
        <dbReference type="SAM" id="MobiDB-lite"/>
    </source>
</evidence>
<proteinExistence type="inferred from homology"/>
<dbReference type="InterPro" id="IPR036779">
    <property type="entry name" value="LysM_dom_sf"/>
</dbReference>
<dbReference type="Gene3D" id="3.10.350.10">
    <property type="entry name" value="LysM domain"/>
    <property type="match status" value="1"/>
</dbReference>
<feature type="region of interest" description="Disordered" evidence="5">
    <location>
        <begin position="75"/>
        <end position="95"/>
    </location>
</feature>
<dbReference type="Proteomes" id="UP001586593">
    <property type="component" value="Unassembled WGS sequence"/>
</dbReference>
<keyword evidence="8" id="KW-1185">Reference proteome</keyword>
<name>A0ABR3X6M3_9PEZI</name>
<keyword evidence="1" id="KW-0147">Chitin-binding</keyword>
<reference evidence="7 8" key="1">
    <citation type="journal article" date="2024" name="Commun. Biol.">
        <title>Comparative genomic analysis of thermophilic fungi reveals convergent evolutionary adaptations and gene losses.</title>
        <authorList>
            <person name="Steindorff A.S."/>
            <person name="Aguilar-Pontes M.V."/>
            <person name="Robinson A.J."/>
            <person name="Andreopoulos B."/>
            <person name="LaButti K."/>
            <person name="Kuo A."/>
            <person name="Mondo S."/>
            <person name="Riley R."/>
            <person name="Otillar R."/>
            <person name="Haridas S."/>
            <person name="Lipzen A."/>
            <person name="Grimwood J."/>
            <person name="Schmutz J."/>
            <person name="Clum A."/>
            <person name="Reid I.D."/>
            <person name="Moisan M.C."/>
            <person name="Butler G."/>
            <person name="Nguyen T.T.M."/>
            <person name="Dewar K."/>
            <person name="Conant G."/>
            <person name="Drula E."/>
            <person name="Henrissat B."/>
            <person name="Hansel C."/>
            <person name="Singer S."/>
            <person name="Hutchinson M.I."/>
            <person name="de Vries R.P."/>
            <person name="Natvig D.O."/>
            <person name="Powell A.J."/>
            <person name="Tsang A."/>
            <person name="Grigoriev I.V."/>
        </authorList>
    </citation>
    <scope>NUCLEOTIDE SEQUENCE [LARGE SCALE GENOMIC DNA]</scope>
    <source>
        <strain evidence="7 8">ATCC 24622</strain>
    </source>
</reference>
<dbReference type="EMBL" id="JAZHXJ010000156">
    <property type="protein sequence ID" value="KAL1871327.1"/>
    <property type="molecule type" value="Genomic_DNA"/>
</dbReference>
<dbReference type="SUPFAM" id="SSF54106">
    <property type="entry name" value="LysM domain"/>
    <property type="match status" value="1"/>
</dbReference>
<dbReference type="Pfam" id="PF01476">
    <property type="entry name" value="LysM"/>
    <property type="match status" value="1"/>
</dbReference>
<accession>A0ABR3X6M3</accession>
<evidence type="ECO:0000313" key="8">
    <source>
        <dbReference type="Proteomes" id="UP001586593"/>
    </source>
</evidence>
<sequence length="95" mass="10332">MQLGMASNCYKFYTTKTGDSCANIASTYKVALADFYACNTGVGSNCETLLADAYYCVGTFPSPGATCSVLSLSQCDRPDKPSNHDNDHYHDHDDR</sequence>
<feature type="domain" description="LysM" evidence="6">
    <location>
        <begin position="11"/>
        <end position="57"/>
    </location>
</feature>
<evidence type="ECO:0000256" key="3">
    <source>
        <dbReference type="ARBA" id="ARBA00023026"/>
    </source>
</evidence>
<dbReference type="CDD" id="cd00118">
    <property type="entry name" value="LysM"/>
    <property type="match status" value="1"/>
</dbReference>
<protein>
    <recommendedName>
        <fullName evidence="6">LysM domain-containing protein</fullName>
    </recommendedName>
</protein>
<comment type="similarity">
    <text evidence="4">Belongs to the secreted LysM effector family.</text>
</comment>
<evidence type="ECO:0000256" key="4">
    <source>
        <dbReference type="ARBA" id="ARBA00044955"/>
    </source>
</evidence>
<dbReference type="InterPro" id="IPR052210">
    <property type="entry name" value="LysM1-like"/>
</dbReference>
<feature type="compositionally biased region" description="Basic and acidic residues" evidence="5">
    <location>
        <begin position="76"/>
        <end position="95"/>
    </location>
</feature>
<keyword evidence="3" id="KW-0843">Virulence</keyword>
<comment type="caution">
    <text evidence="7">The sequence shown here is derived from an EMBL/GenBank/DDBJ whole genome shotgun (WGS) entry which is preliminary data.</text>
</comment>